<name>A0AAD4L8A5_9AGAM</name>
<gene>
    <name evidence="7" type="ORF">EDB92DRAFT_1898760</name>
</gene>
<dbReference type="InterPro" id="IPR051426">
    <property type="entry name" value="Peflin/Sorcin_CaBP"/>
</dbReference>
<proteinExistence type="predicted"/>
<dbReference type="PANTHER" id="PTHR46212:SF3">
    <property type="entry name" value="GH27120P"/>
    <property type="match status" value="1"/>
</dbReference>
<dbReference type="SMART" id="SM00054">
    <property type="entry name" value="EFh"/>
    <property type="match status" value="2"/>
</dbReference>
<dbReference type="InterPro" id="IPR011992">
    <property type="entry name" value="EF-hand-dom_pair"/>
</dbReference>
<dbReference type="SUPFAM" id="SSF47473">
    <property type="entry name" value="EF-hand"/>
    <property type="match status" value="1"/>
</dbReference>
<sequence>MKDGGKHYICYVSKDLIRSRFLGLKFSLATVKYLMSIFDLDNSRGIGFQEFESLWKFINQWRQMFVSFDVDRDGKIDADELGRALAHYDFRVGLPVLDILVKKYAIAPPPSRGPHYGPPARPQIDLDHFVCACIVVRQMCQLYDQCSGYGQAPISRDDFIRAVITLP</sequence>
<evidence type="ECO:0000256" key="1">
    <source>
        <dbReference type="ARBA" id="ARBA00004496"/>
    </source>
</evidence>
<evidence type="ECO:0000259" key="6">
    <source>
        <dbReference type="PROSITE" id="PS50222"/>
    </source>
</evidence>
<accession>A0AAD4L8A5</accession>
<keyword evidence="2" id="KW-0963">Cytoplasm</keyword>
<dbReference type="GO" id="GO:0005737">
    <property type="term" value="C:cytoplasm"/>
    <property type="evidence" value="ECO:0007669"/>
    <property type="project" value="UniProtKB-SubCell"/>
</dbReference>
<dbReference type="Pfam" id="PF13833">
    <property type="entry name" value="EF-hand_8"/>
    <property type="match status" value="1"/>
</dbReference>
<keyword evidence="4" id="KW-0677">Repeat</keyword>
<evidence type="ECO:0000256" key="3">
    <source>
        <dbReference type="ARBA" id="ARBA00022723"/>
    </source>
</evidence>
<keyword evidence="8" id="KW-1185">Reference proteome</keyword>
<keyword evidence="5" id="KW-0106">Calcium</keyword>
<evidence type="ECO:0000313" key="8">
    <source>
        <dbReference type="Proteomes" id="UP001201163"/>
    </source>
</evidence>
<dbReference type="PROSITE" id="PS00018">
    <property type="entry name" value="EF_HAND_1"/>
    <property type="match status" value="1"/>
</dbReference>
<evidence type="ECO:0000256" key="4">
    <source>
        <dbReference type="ARBA" id="ARBA00022737"/>
    </source>
</evidence>
<evidence type="ECO:0000256" key="2">
    <source>
        <dbReference type="ARBA" id="ARBA00022490"/>
    </source>
</evidence>
<comment type="caution">
    <text evidence="7">The sequence shown here is derived from an EMBL/GenBank/DDBJ whole genome shotgun (WGS) entry which is preliminary data.</text>
</comment>
<dbReference type="InterPro" id="IPR018247">
    <property type="entry name" value="EF_Hand_1_Ca_BS"/>
</dbReference>
<evidence type="ECO:0000313" key="7">
    <source>
        <dbReference type="EMBL" id="KAH8981062.1"/>
    </source>
</evidence>
<protein>
    <recommendedName>
        <fullName evidence="6">EF-hand domain-containing protein</fullName>
    </recommendedName>
</protein>
<dbReference type="Pfam" id="PF00036">
    <property type="entry name" value="EF-hand_1"/>
    <property type="match status" value="1"/>
</dbReference>
<dbReference type="PANTHER" id="PTHR46212">
    <property type="entry name" value="PEFLIN"/>
    <property type="match status" value="1"/>
</dbReference>
<dbReference type="EMBL" id="JAKELL010000123">
    <property type="protein sequence ID" value="KAH8981062.1"/>
    <property type="molecule type" value="Genomic_DNA"/>
</dbReference>
<dbReference type="GO" id="GO:0005509">
    <property type="term" value="F:calcium ion binding"/>
    <property type="evidence" value="ECO:0007669"/>
    <property type="project" value="InterPro"/>
</dbReference>
<dbReference type="Gene3D" id="1.10.238.10">
    <property type="entry name" value="EF-hand"/>
    <property type="match status" value="1"/>
</dbReference>
<dbReference type="PROSITE" id="PS50222">
    <property type="entry name" value="EF_HAND_2"/>
    <property type="match status" value="1"/>
</dbReference>
<dbReference type="GO" id="GO:0048306">
    <property type="term" value="F:calcium-dependent protein binding"/>
    <property type="evidence" value="ECO:0007669"/>
    <property type="project" value="UniProtKB-ARBA"/>
</dbReference>
<organism evidence="7 8">
    <name type="scientific">Lactarius akahatsu</name>
    <dbReference type="NCBI Taxonomy" id="416441"/>
    <lineage>
        <taxon>Eukaryota</taxon>
        <taxon>Fungi</taxon>
        <taxon>Dikarya</taxon>
        <taxon>Basidiomycota</taxon>
        <taxon>Agaricomycotina</taxon>
        <taxon>Agaricomycetes</taxon>
        <taxon>Russulales</taxon>
        <taxon>Russulaceae</taxon>
        <taxon>Lactarius</taxon>
    </lineage>
</organism>
<dbReference type="InterPro" id="IPR002048">
    <property type="entry name" value="EF_hand_dom"/>
</dbReference>
<keyword evidence="3" id="KW-0479">Metal-binding</keyword>
<dbReference type="Proteomes" id="UP001201163">
    <property type="component" value="Unassembled WGS sequence"/>
</dbReference>
<comment type="subcellular location">
    <subcellularLocation>
        <location evidence="1">Cytoplasm</location>
    </subcellularLocation>
</comment>
<reference evidence="7" key="1">
    <citation type="submission" date="2022-01" db="EMBL/GenBank/DDBJ databases">
        <title>Comparative genomics reveals a dynamic genome evolution in the ectomycorrhizal milk-cap (Lactarius) mushrooms.</title>
        <authorList>
            <consortium name="DOE Joint Genome Institute"/>
            <person name="Lebreton A."/>
            <person name="Tang N."/>
            <person name="Kuo A."/>
            <person name="LaButti K."/>
            <person name="Drula E."/>
            <person name="Barry K."/>
            <person name="Clum A."/>
            <person name="Lipzen A."/>
            <person name="Mousain D."/>
            <person name="Ng V."/>
            <person name="Wang R."/>
            <person name="Wang X."/>
            <person name="Dai Y."/>
            <person name="Henrissat B."/>
            <person name="Grigoriev I.V."/>
            <person name="Guerin-Laguette A."/>
            <person name="Yu F."/>
            <person name="Martin F.M."/>
        </authorList>
    </citation>
    <scope>NUCLEOTIDE SEQUENCE</scope>
    <source>
        <strain evidence="7">QP</strain>
    </source>
</reference>
<feature type="domain" description="EF-hand" evidence="6">
    <location>
        <begin position="56"/>
        <end position="91"/>
    </location>
</feature>
<dbReference type="AlphaFoldDB" id="A0AAD4L8A5"/>
<evidence type="ECO:0000256" key="5">
    <source>
        <dbReference type="ARBA" id="ARBA00022837"/>
    </source>
</evidence>